<name>A0AAV7PHW4_PLEWA</name>
<dbReference type="Proteomes" id="UP001066276">
    <property type="component" value="Chromosome 7"/>
</dbReference>
<sequence length="105" mass="11116">MLREIHRCTRSCFVVDGCVLDVDGHLIALGSVSFANDGCPGVDKRCVSFDGVSFDVAECHNVDNQCRLGVDGAVAADECHDGDPVVDTYLLLTAGKILTLSDDDG</sequence>
<comment type="caution">
    <text evidence="1">The sequence shown here is derived from an EMBL/GenBank/DDBJ whole genome shotgun (WGS) entry which is preliminary data.</text>
</comment>
<gene>
    <name evidence="1" type="ORF">NDU88_006289</name>
</gene>
<evidence type="ECO:0000313" key="1">
    <source>
        <dbReference type="EMBL" id="KAJ1127896.1"/>
    </source>
</evidence>
<reference evidence="1" key="1">
    <citation type="journal article" date="2022" name="bioRxiv">
        <title>Sequencing and chromosome-scale assembly of the giantPleurodeles waltlgenome.</title>
        <authorList>
            <person name="Brown T."/>
            <person name="Elewa A."/>
            <person name="Iarovenko S."/>
            <person name="Subramanian E."/>
            <person name="Araus A.J."/>
            <person name="Petzold A."/>
            <person name="Susuki M."/>
            <person name="Suzuki K.-i.T."/>
            <person name="Hayashi T."/>
            <person name="Toyoda A."/>
            <person name="Oliveira C."/>
            <person name="Osipova E."/>
            <person name="Leigh N.D."/>
            <person name="Simon A."/>
            <person name="Yun M.H."/>
        </authorList>
    </citation>
    <scope>NUCLEOTIDE SEQUENCE</scope>
    <source>
        <strain evidence="1">20211129_DDA</strain>
        <tissue evidence="1">Liver</tissue>
    </source>
</reference>
<evidence type="ECO:0000313" key="2">
    <source>
        <dbReference type="Proteomes" id="UP001066276"/>
    </source>
</evidence>
<dbReference type="EMBL" id="JANPWB010000011">
    <property type="protein sequence ID" value="KAJ1127896.1"/>
    <property type="molecule type" value="Genomic_DNA"/>
</dbReference>
<organism evidence="1 2">
    <name type="scientific">Pleurodeles waltl</name>
    <name type="common">Iberian ribbed newt</name>
    <dbReference type="NCBI Taxonomy" id="8319"/>
    <lineage>
        <taxon>Eukaryota</taxon>
        <taxon>Metazoa</taxon>
        <taxon>Chordata</taxon>
        <taxon>Craniata</taxon>
        <taxon>Vertebrata</taxon>
        <taxon>Euteleostomi</taxon>
        <taxon>Amphibia</taxon>
        <taxon>Batrachia</taxon>
        <taxon>Caudata</taxon>
        <taxon>Salamandroidea</taxon>
        <taxon>Salamandridae</taxon>
        <taxon>Pleurodelinae</taxon>
        <taxon>Pleurodeles</taxon>
    </lineage>
</organism>
<protein>
    <submittedName>
        <fullName evidence="1">Uncharacterized protein</fullName>
    </submittedName>
</protein>
<keyword evidence="2" id="KW-1185">Reference proteome</keyword>
<proteinExistence type="predicted"/>
<dbReference type="AlphaFoldDB" id="A0AAV7PHW4"/>
<accession>A0AAV7PHW4</accession>